<dbReference type="PROSITE" id="PS00041">
    <property type="entry name" value="HTH_ARAC_FAMILY_1"/>
    <property type="match status" value="1"/>
</dbReference>
<dbReference type="Pfam" id="PF12833">
    <property type="entry name" value="HTH_18"/>
    <property type="match status" value="1"/>
</dbReference>
<dbReference type="EMBL" id="JACWZY010000002">
    <property type="protein sequence ID" value="MBD2699824.1"/>
    <property type="molecule type" value="Genomic_DNA"/>
</dbReference>
<keyword evidence="3" id="KW-0804">Transcription</keyword>
<dbReference type="Gene3D" id="2.60.120.10">
    <property type="entry name" value="Jelly Rolls"/>
    <property type="match status" value="1"/>
</dbReference>
<dbReference type="GO" id="GO:0043565">
    <property type="term" value="F:sequence-specific DNA binding"/>
    <property type="evidence" value="ECO:0007669"/>
    <property type="project" value="InterPro"/>
</dbReference>
<dbReference type="PROSITE" id="PS01124">
    <property type="entry name" value="HTH_ARAC_FAMILY_2"/>
    <property type="match status" value="1"/>
</dbReference>
<dbReference type="AlphaFoldDB" id="A0A927AMH3"/>
<keyword evidence="6" id="KW-1185">Reference proteome</keyword>
<gene>
    <name evidence="5" type="ORF">IC229_04190</name>
</gene>
<dbReference type="PANTHER" id="PTHR43280:SF27">
    <property type="entry name" value="TRANSCRIPTIONAL REGULATOR MTLR"/>
    <property type="match status" value="1"/>
</dbReference>
<feature type="domain" description="HTH araC/xylS-type" evidence="4">
    <location>
        <begin position="192"/>
        <end position="290"/>
    </location>
</feature>
<evidence type="ECO:0000313" key="5">
    <source>
        <dbReference type="EMBL" id="MBD2699824.1"/>
    </source>
</evidence>
<keyword evidence="1" id="KW-0805">Transcription regulation</keyword>
<dbReference type="GO" id="GO:0003700">
    <property type="term" value="F:DNA-binding transcription factor activity"/>
    <property type="evidence" value="ECO:0007669"/>
    <property type="project" value="InterPro"/>
</dbReference>
<dbReference type="InterPro" id="IPR009057">
    <property type="entry name" value="Homeodomain-like_sf"/>
</dbReference>
<dbReference type="InterPro" id="IPR014710">
    <property type="entry name" value="RmlC-like_jellyroll"/>
</dbReference>
<dbReference type="SMART" id="SM00342">
    <property type="entry name" value="HTH_ARAC"/>
    <property type="match status" value="1"/>
</dbReference>
<dbReference type="InterPro" id="IPR018062">
    <property type="entry name" value="HTH_AraC-typ_CS"/>
</dbReference>
<evidence type="ECO:0000259" key="4">
    <source>
        <dbReference type="PROSITE" id="PS01124"/>
    </source>
</evidence>
<sequence length="293" mass="33787">MKKTPEKPLLFKVPAIDDSTFRVEHDSFPHFYGHLHFHPEIQLTLIQQGEGTLIVGDKIDRFDRNDVLLLGSNLPHVLRSDPEYFAPDSVRRSVAVSVLFRPEHLEPTVLQLPETRHLQQLLRESQHGVRLRCPEGHTLTEQFATLPGQRPFDQLLTFLHILDYLSTSASREVLSVTAFENPRRPDDHQRLERVFSFILENYQSDITLDDVAGIANLTPGGFCRFFRLHTQKTFSKLLNEVRIEHACRHLRESRLSINQIAIHCGFSSLSNFNRQFKEIVGLSPSEYLRNYAG</sequence>
<organism evidence="5 6">
    <name type="scientific">Spirosoma profusum</name>
    <dbReference type="NCBI Taxonomy" id="2771354"/>
    <lineage>
        <taxon>Bacteria</taxon>
        <taxon>Pseudomonadati</taxon>
        <taxon>Bacteroidota</taxon>
        <taxon>Cytophagia</taxon>
        <taxon>Cytophagales</taxon>
        <taxon>Cytophagaceae</taxon>
        <taxon>Spirosoma</taxon>
    </lineage>
</organism>
<evidence type="ECO:0000313" key="6">
    <source>
        <dbReference type="Proteomes" id="UP000598820"/>
    </source>
</evidence>
<evidence type="ECO:0000256" key="2">
    <source>
        <dbReference type="ARBA" id="ARBA00023125"/>
    </source>
</evidence>
<proteinExistence type="predicted"/>
<comment type="caution">
    <text evidence="5">The sequence shown here is derived from an EMBL/GenBank/DDBJ whole genome shotgun (WGS) entry which is preliminary data.</text>
</comment>
<dbReference type="Proteomes" id="UP000598820">
    <property type="component" value="Unassembled WGS sequence"/>
</dbReference>
<accession>A0A927AMH3</accession>
<dbReference type="PANTHER" id="PTHR43280">
    <property type="entry name" value="ARAC-FAMILY TRANSCRIPTIONAL REGULATOR"/>
    <property type="match status" value="1"/>
</dbReference>
<protein>
    <submittedName>
        <fullName evidence="5">Helix-turn-helix transcriptional regulator</fullName>
    </submittedName>
</protein>
<name>A0A927AMH3_9BACT</name>
<evidence type="ECO:0000256" key="1">
    <source>
        <dbReference type="ARBA" id="ARBA00023015"/>
    </source>
</evidence>
<dbReference type="InterPro" id="IPR018060">
    <property type="entry name" value="HTH_AraC"/>
</dbReference>
<dbReference type="InterPro" id="IPR020449">
    <property type="entry name" value="Tscrpt_reg_AraC-type_HTH"/>
</dbReference>
<keyword evidence="2" id="KW-0238">DNA-binding</keyword>
<dbReference type="RefSeq" id="WP_190885665.1">
    <property type="nucleotide sequence ID" value="NZ_JACWZY010000002.1"/>
</dbReference>
<reference evidence="5" key="1">
    <citation type="submission" date="2020-09" db="EMBL/GenBank/DDBJ databases">
        <authorList>
            <person name="Kim M.K."/>
        </authorList>
    </citation>
    <scope>NUCLEOTIDE SEQUENCE</scope>
    <source>
        <strain evidence="5">BT702</strain>
    </source>
</reference>
<dbReference type="Gene3D" id="1.10.10.60">
    <property type="entry name" value="Homeodomain-like"/>
    <property type="match status" value="2"/>
</dbReference>
<dbReference type="SUPFAM" id="SSF46689">
    <property type="entry name" value="Homeodomain-like"/>
    <property type="match status" value="2"/>
</dbReference>
<dbReference type="InterPro" id="IPR011051">
    <property type="entry name" value="RmlC_Cupin_sf"/>
</dbReference>
<dbReference type="SUPFAM" id="SSF51182">
    <property type="entry name" value="RmlC-like cupins"/>
    <property type="match status" value="1"/>
</dbReference>
<evidence type="ECO:0000256" key="3">
    <source>
        <dbReference type="ARBA" id="ARBA00023163"/>
    </source>
</evidence>
<dbReference type="PRINTS" id="PR00032">
    <property type="entry name" value="HTHARAC"/>
</dbReference>